<dbReference type="PANTHER" id="PTHR18964:SF149">
    <property type="entry name" value="BIFUNCTIONAL UDP-N-ACETYLGLUCOSAMINE 2-EPIMERASE_N-ACETYLMANNOSAMINE KINASE"/>
    <property type="match status" value="1"/>
</dbReference>
<name>A0A1M7Z7F5_9BACT</name>
<keyword evidence="2" id="KW-0418">Kinase</keyword>
<sequence>MIIGVDIGGSHISVAEILINETGVSLGRRADDSVDTAQGANDIINDWVNVIREVSRGSRELQIGIAMPGPYDYENGVSLISEQGKMKSLFGLSVKNLLAESLEISPNQISFTNDAEAFLKGEVLAGMGKGFTNTLGLTLGTGLGSAIHIDDVVKDAKLWTAPFRQGIAEDYLGTAWFLGFVQKEFDIKIKGVKDLTSPHFDQKISTQVFEEFGKTLGEFLFPYVIRLQTQLLVLGGKISNASSLFLPYTNDYLSNYGINLSIQKSLLGEDAALIGACESFLKMTINPNEI</sequence>
<dbReference type="STRING" id="1073327.SAMN04488108_1036"/>
<dbReference type="Gene3D" id="3.30.420.40">
    <property type="match status" value="2"/>
</dbReference>
<dbReference type="InterPro" id="IPR043129">
    <property type="entry name" value="ATPase_NBD"/>
</dbReference>
<proteinExistence type="inferred from homology"/>
<dbReference type="EMBL" id="FRXN01000001">
    <property type="protein sequence ID" value="SHO60799.1"/>
    <property type="molecule type" value="Genomic_DNA"/>
</dbReference>
<keyword evidence="3" id="KW-1185">Reference proteome</keyword>
<evidence type="ECO:0000313" key="2">
    <source>
        <dbReference type="EMBL" id="SHO60799.1"/>
    </source>
</evidence>
<dbReference type="PANTHER" id="PTHR18964">
    <property type="entry name" value="ROK (REPRESSOR, ORF, KINASE) FAMILY"/>
    <property type="match status" value="1"/>
</dbReference>
<protein>
    <submittedName>
        <fullName evidence="2">Glucokinase</fullName>
    </submittedName>
</protein>
<comment type="similarity">
    <text evidence="1">Belongs to the ROK (NagC/XylR) family.</text>
</comment>
<dbReference type="RefSeq" id="WP_073570651.1">
    <property type="nucleotide sequence ID" value="NZ_FRXN01000001.1"/>
</dbReference>
<keyword evidence="2" id="KW-0808">Transferase</keyword>
<evidence type="ECO:0000256" key="1">
    <source>
        <dbReference type="ARBA" id="ARBA00006479"/>
    </source>
</evidence>
<accession>A0A1M7Z7F5</accession>
<dbReference type="CDD" id="cd23763">
    <property type="entry name" value="ASKHA_ATPase_ROK"/>
    <property type="match status" value="1"/>
</dbReference>
<organism evidence="2 3">
    <name type="scientific">Algoriphagus zhangzhouensis</name>
    <dbReference type="NCBI Taxonomy" id="1073327"/>
    <lineage>
        <taxon>Bacteria</taxon>
        <taxon>Pseudomonadati</taxon>
        <taxon>Bacteroidota</taxon>
        <taxon>Cytophagia</taxon>
        <taxon>Cytophagales</taxon>
        <taxon>Cyclobacteriaceae</taxon>
        <taxon>Algoriphagus</taxon>
    </lineage>
</organism>
<dbReference type="SUPFAM" id="SSF53067">
    <property type="entry name" value="Actin-like ATPase domain"/>
    <property type="match status" value="1"/>
</dbReference>
<dbReference type="OrthoDB" id="49666at2"/>
<dbReference type="GO" id="GO:0016301">
    <property type="term" value="F:kinase activity"/>
    <property type="evidence" value="ECO:0007669"/>
    <property type="project" value="UniProtKB-KW"/>
</dbReference>
<gene>
    <name evidence="2" type="ORF">SAMN04488108_1036</name>
</gene>
<evidence type="ECO:0000313" key="3">
    <source>
        <dbReference type="Proteomes" id="UP000184609"/>
    </source>
</evidence>
<dbReference type="Proteomes" id="UP000184609">
    <property type="component" value="Unassembled WGS sequence"/>
</dbReference>
<dbReference type="AlphaFoldDB" id="A0A1M7Z7F5"/>
<dbReference type="Pfam" id="PF00480">
    <property type="entry name" value="ROK"/>
    <property type="match status" value="1"/>
</dbReference>
<dbReference type="InterPro" id="IPR000600">
    <property type="entry name" value="ROK"/>
</dbReference>
<reference evidence="3" key="1">
    <citation type="submission" date="2016-12" db="EMBL/GenBank/DDBJ databases">
        <authorList>
            <person name="Varghese N."/>
            <person name="Submissions S."/>
        </authorList>
    </citation>
    <scope>NUCLEOTIDE SEQUENCE [LARGE SCALE GENOMIC DNA]</scope>
    <source>
        <strain evidence="3">DSM 25035</strain>
    </source>
</reference>